<feature type="compositionally biased region" description="Basic and acidic residues" evidence="1">
    <location>
        <begin position="13"/>
        <end position="24"/>
    </location>
</feature>
<reference evidence="4" key="1">
    <citation type="journal article" date="2005" name="Nature">
        <title>Sequencing of Aspergillus nidulans and comparative analysis with A. fumigatus and A. oryzae.</title>
        <authorList>
            <person name="Galagan J.E."/>
            <person name="Calvo S.E."/>
            <person name="Cuomo C."/>
            <person name="Ma L.J."/>
            <person name="Wortman J.R."/>
            <person name="Batzoglou S."/>
            <person name="Lee S.I."/>
            <person name="Basturkmen M."/>
            <person name="Spevak C.C."/>
            <person name="Clutterbuck J."/>
            <person name="Kapitonov V."/>
            <person name="Jurka J."/>
            <person name="Scazzocchio C."/>
            <person name="Farman M."/>
            <person name="Butler J."/>
            <person name="Purcell S."/>
            <person name="Harris S."/>
            <person name="Braus G.H."/>
            <person name="Draht O."/>
            <person name="Busch S."/>
            <person name="D'Enfert C."/>
            <person name="Bouchier C."/>
            <person name="Goldman G.H."/>
            <person name="Bell-Pedersen D."/>
            <person name="Griffiths-Jones S."/>
            <person name="Doonan J.H."/>
            <person name="Yu J."/>
            <person name="Vienken K."/>
            <person name="Pain A."/>
            <person name="Freitag M."/>
            <person name="Selker E.U."/>
            <person name="Archer D.B."/>
            <person name="Penalva M.A."/>
            <person name="Oakley B.R."/>
            <person name="Momany M."/>
            <person name="Tanaka T."/>
            <person name="Kumagai T."/>
            <person name="Asai K."/>
            <person name="Machida M."/>
            <person name="Nierman W.C."/>
            <person name="Denning D.W."/>
            <person name="Caddick M."/>
            <person name="Hynes M."/>
            <person name="Paoletti M."/>
            <person name="Fischer R."/>
            <person name="Miller B."/>
            <person name="Dyer P."/>
            <person name="Sachs M.S."/>
            <person name="Osmani S.A."/>
            <person name="Birren B.W."/>
        </authorList>
    </citation>
    <scope>NUCLEOTIDE SEQUENCE [LARGE SCALE GENOMIC DNA]</scope>
    <source>
        <strain evidence="4">FGSC A4 / ATCC 38163 / CBS 112.46 / NRRL 194 / M139</strain>
    </source>
</reference>
<dbReference type="EMBL" id="BN001305">
    <property type="protein sequence ID" value="CBF81170.1"/>
    <property type="molecule type" value="Genomic_DNA"/>
</dbReference>
<dbReference type="InterPro" id="IPR000626">
    <property type="entry name" value="Ubiquitin-like_dom"/>
</dbReference>
<feature type="compositionally biased region" description="Low complexity" evidence="1">
    <location>
        <begin position="126"/>
        <end position="137"/>
    </location>
</feature>
<evidence type="ECO:0000259" key="2">
    <source>
        <dbReference type="PROSITE" id="PS50053"/>
    </source>
</evidence>
<dbReference type="Gene3D" id="3.10.20.90">
    <property type="entry name" value="Phosphatidylinositol 3-kinase Catalytic Subunit, Chain A, domain 1"/>
    <property type="match status" value="1"/>
</dbReference>
<accession>C8VFD0</accession>
<feature type="region of interest" description="Disordered" evidence="1">
    <location>
        <begin position="121"/>
        <end position="181"/>
    </location>
</feature>
<dbReference type="InterPro" id="IPR022617">
    <property type="entry name" value="Rad60/SUMO-like_dom"/>
</dbReference>
<name>C8VFD0_EMENI</name>
<feature type="domain" description="Ubiquitin-like" evidence="2">
    <location>
        <begin position="321"/>
        <end position="394"/>
    </location>
</feature>
<sequence>MRSYFNKPSWASRTDENGDSEFYRRAGQVYRDIVATNISARERRVNSLQSITHKRRRLSNSPPDDPVSDMRSKQEVAVKPGTPVENSPPSQPAFGHNTANISITEPQWARQGSISNEVPTMVAEGSTSPTSPDSPQSRMLDMRAESTPSPSVTNIGPEANVHTKGRLKGTRVRDEPGITRSDRNTAYDDTVVHILITSEIANTKPLVIQRKMSQSLKEVRLAWFARQDLPKDLQPTVFLTWKGRRLFDVTTCKSLNISAYTNETSPFDEFFSDADACRVYMEAVTEEIYAARHRFSPNVVGVDPESTGSPHSEGTEQHAKNEIILKCPGHDDFKIQIPLTTTISQVIGAFREARSISPGLVVYLAFDGDRLDPQSSLEDNEITDGDLVDVLIRQEF</sequence>
<dbReference type="RefSeq" id="XP_663400.2">
    <property type="nucleotide sequence ID" value="XM_658308.2"/>
</dbReference>
<feature type="compositionally biased region" description="Basic and acidic residues" evidence="1">
    <location>
        <begin position="171"/>
        <end position="181"/>
    </location>
</feature>
<dbReference type="AlphaFoldDB" id="C8VFD0"/>
<gene>
    <name evidence="3" type="ORF">ANIA_05796</name>
</gene>
<evidence type="ECO:0000313" key="4">
    <source>
        <dbReference type="Proteomes" id="UP000000560"/>
    </source>
</evidence>
<dbReference type="Proteomes" id="UP000000560">
    <property type="component" value="Chromosome V"/>
</dbReference>
<dbReference type="GeneID" id="2872086"/>
<reference evidence="4" key="2">
    <citation type="journal article" date="2009" name="Fungal Genet. Biol.">
        <title>The 2008 update of the Aspergillus nidulans genome annotation: a community effort.</title>
        <authorList>
            <person name="Wortman J.R."/>
            <person name="Gilsenan J.M."/>
            <person name="Joardar V."/>
            <person name="Deegan J."/>
            <person name="Clutterbuck J."/>
            <person name="Andersen M.R."/>
            <person name="Archer D."/>
            <person name="Bencina M."/>
            <person name="Braus G."/>
            <person name="Coutinho P."/>
            <person name="von Dohren H."/>
            <person name="Doonan J."/>
            <person name="Driessen A.J."/>
            <person name="Durek P."/>
            <person name="Espeso E."/>
            <person name="Fekete E."/>
            <person name="Flipphi M."/>
            <person name="Estrada C.G."/>
            <person name="Geysens S."/>
            <person name="Goldman G."/>
            <person name="de Groot P.W."/>
            <person name="Hansen K."/>
            <person name="Harris S.D."/>
            <person name="Heinekamp T."/>
            <person name="Helmstaedt K."/>
            <person name="Henrissat B."/>
            <person name="Hofmann G."/>
            <person name="Homan T."/>
            <person name="Horio T."/>
            <person name="Horiuchi H."/>
            <person name="James S."/>
            <person name="Jones M."/>
            <person name="Karaffa L."/>
            <person name="Karanyi Z."/>
            <person name="Kato M."/>
            <person name="Keller N."/>
            <person name="Kelly D.E."/>
            <person name="Kiel J.A."/>
            <person name="Kim J.M."/>
            <person name="van der Klei I.J."/>
            <person name="Klis F.M."/>
            <person name="Kovalchuk A."/>
            <person name="Krasevec N."/>
            <person name="Kubicek C.P."/>
            <person name="Liu B."/>
            <person name="Maccabe A."/>
            <person name="Meyer V."/>
            <person name="Mirabito P."/>
            <person name="Miskei M."/>
            <person name="Mos M."/>
            <person name="Mullins J."/>
            <person name="Nelson D.R."/>
            <person name="Nielsen J."/>
            <person name="Oakley B.R."/>
            <person name="Osmani S.A."/>
            <person name="Pakula T."/>
            <person name="Paszewski A."/>
            <person name="Paulsen I."/>
            <person name="Pilsyk S."/>
            <person name="Pocsi I."/>
            <person name="Punt P.J."/>
            <person name="Ram A.F."/>
            <person name="Ren Q."/>
            <person name="Robellet X."/>
            <person name="Robson G."/>
            <person name="Seiboth B."/>
            <person name="van Solingen P."/>
            <person name="Specht T."/>
            <person name="Sun J."/>
            <person name="Taheri-Talesh N."/>
            <person name="Takeshita N."/>
            <person name="Ussery D."/>
            <person name="vanKuyk P.A."/>
            <person name="Visser H."/>
            <person name="van de Vondervoort P.J."/>
            <person name="de Vries R.P."/>
            <person name="Walton J."/>
            <person name="Xiang X."/>
            <person name="Xiong Y."/>
            <person name="Zeng A.P."/>
            <person name="Brandt B.W."/>
            <person name="Cornell M.J."/>
            <person name="van den Hondel C.A."/>
            <person name="Visser J."/>
            <person name="Oliver S.G."/>
            <person name="Turner G."/>
        </authorList>
    </citation>
    <scope>GENOME REANNOTATION</scope>
    <source>
        <strain evidence="4">FGSC A4 / ATCC 38163 / CBS 112.46 / NRRL 194 / M139</strain>
    </source>
</reference>
<dbReference type="eggNOG" id="ENOG502SB4V">
    <property type="taxonomic scope" value="Eukaryota"/>
</dbReference>
<organism evidence="3 4">
    <name type="scientific">Emericella nidulans (strain FGSC A4 / ATCC 38163 / CBS 112.46 / NRRL 194 / M139)</name>
    <name type="common">Aspergillus nidulans</name>
    <dbReference type="NCBI Taxonomy" id="227321"/>
    <lineage>
        <taxon>Eukaryota</taxon>
        <taxon>Fungi</taxon>
        <taxon>Dikarya</taxon>
        <taxon>Ascomycota</taxon>
        <taxon>Pezizomycotina</taxon>
        <taxon>Eurotiomycetes</taxon>
        <taxon>Eurotiomycetidae</taxon>
        <taxon>Eurotiales</taxon>
        <taxon>Aspergillaceae</taxon>
        <taxon>Aspergillus</taxon>
        <taxon>Aspergillus subgen. Nidulantes</taxon>
    </lineage>
</organism>
<protein>
    <recommendedName>
        <fullName evidence="2">Ubiquitin-like domain-containing protein</fullName>
    </recommendedName>
</protein>
<dbReference type="Pfam" id="PF11976">
    <property type="entry name" value="Rad60-SLD"/>
    <property type="match status" value="1"/>
</dbReference>
<feature type="region of interest" description="Disordered" evidence="1">
    <location>
        <begin position="46"/>
        <end position="98"/>
    </location>
</feature>
<evidence type="ECO:0000313" key="3">
    <source>
        <dbReference type="EMBL" id="CBF81170.1"/>
    </source>
</evidence>
<dbReference type="SUPFAM" id="SSF54236">
    <property type="entry name" value="Ubiquitin-like"/>
    <property type="match status" value="1"/>
</dbReference>
<dbReference type="KEGG" id="ani:ANIA_05796"/>
<proteinExistence type="predicted"/>
<feature type="region of interest" description="Disordered" evidence="1">
    <location>
        <begin position="1"/>
        <end position="24"/>
    </location>
</feature>
<dbReference type="InParanoid" id="C8VFD0"/>
<dbReference type="OMA" id="VHMEAVT"/>
<dbReference type="VEuPathDB" id="FungiDB:AN5796"/>
<dbReference type="InterPro" id="IPR029071">
    <property type="entry name" value="Ubiquitin-like_domsf"/>
</dbReference>
<keyword evidence="4" id="KW-1185">Reference proteome</keyword>
<evidence type="ECO:0000256" key="1">
    <source>
        <dbReference type="SAM" id="MobiDB-lite"/>
    </source>
</evidence>
<dbReference type="HOGENOM" id="CLU_032739_0_1_1"/>
<dbReference type="PROSITE" id="PS50053">
    <property type="entry name" value="UBIQUITIN_2"/>
    <property type="match status" value="1"/>
</dbReference>
<dbReference type="OrthoDB" id="3365399at2759"/>